<feature type="transmembrane region" description="Helical" evidence="12">
    <location>
        <begin position="135"/>
        <end position="155"/>
    </location>
</feature>
<accession>A0A5C5Z9C6</accession>
<keyword evidence="8" id="KW-0350">Heme biosynthesis</keyword>
<comment type="pathway">
    <text evidence="11">Porphyrin-containing compound metabolism.</text>
</comment>
<evidence type="ECO:0000256" key="3">
    <source>
        <dbReference type="ARBA" id="ARBA00022692"/>
    </source>
</evidence>
<dbReference type="GO" id="GO:0016020">
    <property type="term" value="C:membrane"/>
    <property type="evidence" value="ECO:0007669"/>
    <property type="project" value="UniProtKB-SubCell"/>
</dbReference>
<feature type="transmembrane region" description="Helical" evidence="12">
    <location>
        <begin position="189"/>
        <end position="212"/>
    </location>
</feature>
<feature type="transmembrane region" description="Helical" evidence="12">
    <location>
        <begin position="232"/>
        <end position="253"/>
    </location>
</feature>
<dbReference type="Proteomes" id="UP000315010">
    <property type="component" value="Unassembled WGS sequence"/>
</dbReference>
<dbReference type="InterPro" id="IPR050450">
    <property type="entry name" value="COX15/CtaA_HemeA_synthase"/>
</dbReference>
<evidence type="ECO:0000256" key="11">
    <source>
        <dbReference type="ARBA" id="ARBA00023444"/>
    </source>
</evidence>
<keyword evidence="2" id="KW-1003">Cell membrane</keyword>
<evidence type="ECO:0000313" key="13">
    <source>
        <dbReference type="EMBL" id="TWT83143.1"/>
    </source>
</evidence>
<evidence type="ECO:0000256" key="5">
    <source>
        <dbReference type="ARBA" id="ARBA00022989"/>
    </source>
</evidence>
<dbReference type="InterPro" id="IPR003780">
    <property type="entry name" value="COX15/CtaA_fam"/>
</dbReference>
<proteinExistence type="predicted"/>
<evidence type="ECO:0000256" key="12">
    <source>
        <dbReference type="SAM" id="Phobius"/>
    </source>
</evidence>
<evidence type="ECO:0000256" key="7">
    <source>
        <dbReference type="ARBA" id="ARBA00023004"/>
    </source>
</evidence>
<dbReference type="PANTHER" id="PTHR35457:SF1">
    <property type="entry name" value="HEME A SYNTHASE"/>
    <property type="match status" value="1"/>
</dbReference>
<keyword evidence="3 12" id="KW-0812">Transmembrane</keyword>
<evidence type="ECO:0000256" key="2">
    <source>
        <dbReference type="ARBA" id="ARBA00022475"/>
    </source>
</evidence>
<evidence type="ECO:0000256" key="1">
    <source>
        <dbReference type="ARBA" id="ARBA00004141"/>
    </source>
</evidence>
<evidence type="ECO:0000256" key="4">
    <source>
        <dbReference type="ARBA" id="ARBA00022723"/>
    </source>
</evidence>
<dbReference type="EMBL" id="SJPJ01000001">
    <property type="protein sequence ID" value="TWT83143.1"/>
    <property type="molecule type" value="Genomic_DNA"/>
</dbReference>
<keyword evidence="9 12" id="KW-0472">Membrane</keyword>
<evidence type="ECO:0000256" key="8">
    <source>
        <dbReference type="ARBA" id="ARBA00023133"/>
    </source>
</evidence>
<feature type="transmembrane region" description="Helical" evidence="12">
    <location>
        <begin position="309"/>
        <end position="334"/>
    </location>
</feature>
<comment type="subcellular location">
    <subcellularLocation>
        <location evidence="1">Membrane</location>
        <topology evidence="1">Multi-pass membrane protein</topology>
    </subcellularLocation>
</comment>
<dbReference type="OrthoDB" id="128939at2"/>
<dbReference type="GO" id="GO:0006784">
    <property type="term" value="P:heme A biosynthetic process"/>
    <property type="evidence" value="ECO:0007669"/>
    <property type="project" value="InterPro"/>
</dbReference>
<protein>
    <submittedName>
        <fullName evidence="13">Heme A synthase</fullName>
    </submittedName>
</protein>
<organism evidence="13 14">
    <name type="scientific">Novipirellula herctigrandis</name>
    <dbReference type="NCBI Taxonomy" id="2527986"/>
    <lineage>
        <taxon>Bacteria</taxon>
        <taxon>Pseudomonadati</taxon>
        <taxon>Planctomycetota</taxon>
        <taxon>Planctomycetia</taxon>
        <taxon>Pirellulales</taxon>
        <taxon>Pirellulaceae</taxon>
        <taxon>Novipirellula</taxon>
    </lineage>
</organism>
<keyword evidence="6" id="KW-0560">Oxidoreductase</keyword>
<keyword evidence="14" id="KW-1185">Reference proteome</keyword>
<dbReference type="AlphaFoldDB" id="A0A5C5Z9C6"/>
<keyword evidence="4" id="KW-0479">Metal-binding</keyword>
<sequence length="348" mass="38210">MNTELKDTVPRSSTIVHRLAVLTVVLTWPLIWVGGLVTTYDAGMAVPDWPNTYGYNLFLYPYKTWLLGPFDLFIEHGHRLLGALVGFTAIGLVISAAMTEERRWVKILSAIILLLVIIQGGLGGIRVMLSDRVFAMIHGSTAPIVFAIATAGAVVTSRWWKQLSVANHVAVAPDNQAPHNHENANSGMAIPSAGTITVISVLLIVCFTQLVLGAKIRHLQPTDSPSWFLYTVWAHVITAFLIWLLTAVVWRQLRGSSDFSVSRPGIILVALTAVQILLGIVSWVVNYGWPSFLQWFPGASGHLIESKNYVDALLVTAHVAIGPLILAVSTVALLRILRVRYLSRHSFQ</sequence>
<comment type="caution">
    <text evidence="13">The sequence shown here is derived from an EMBL/GenBank/DDBJ whole genome shotgun (WGS) entry which is preliminary data.</text>
</comment>
<dbReference type="GO" id="GO:0046872">
    <property type="term" value="F:metal ion binding"/>
    <property type="evidence" value="ECO:0007669"/>
    <property type="project" value="UniProtKB-KW"/>
</dbReference>
<feature type="transmembrane region" description="Helical" evidence="12">
    <location>
        <begin position="20"/>
        <end position="40"/>
    </location>
</feature>
<evidence type="ECO:0000313" key="14">
    <source>
        <dbReference type="Proteomes" id="UP000315010"/>
    </source>
</evidence>
<evidence type="ECO:0000256" key="10">
    <source>
        <dbReference type="ARBA" id="ARBA00023157"/>
    </source>
</evidence>
<dbReference type="GO" id="GO:0016491">
    <property type="term" value="F:oxidoreductase activity"/>
    <property type="evidence" value="ECO:0007669"/>
    <property type="project" value="UniProtKB-KW"/>
</dbReference>
<keyword evidence="5 12" id="KW-1133">Transmembrane helix</keyword>
<feature type="transmembrane region" description="Helical" evidence="12">
    <location>
        <begin position="110"/>
        <end position="129"/>
    </location>
</feature>
<evidence type="ECO:0000256" key="6">
    <source>
        <dbReference type="ARBA" id="ARBA00023002"/>
    </source>
</evidence>
<gene>
    <name evidence="13" type="primary">ctaA</name>
    <name evidence="13" type="ORF">CA13_46060</name>
</gene>
<feature type="transmembrane region" description="Helical" evidence="12">
    <location>
        <begin position="80"/>
        <end position="98"/>
    </location>
</feature>
<reference evidence="13 14" key="1">
    <citation type="submission" date="2019-02" db="EMBL/GenBank/DDBJ databases">
        <title>Deep-cultivation of Planctomycetes and their phenomic and genomic characterization uncovers novel biology.</title>
        <authorList>
            <person name="Wiegand S."/>
            <person name="Jogler M."/>
            <person name="Boedeker C."/>
            <person name="Pinto D."/>
            <person name="Vollmers J."/>
            <person name="Rivas-Marin E."/>
            <person name="Kohn T."/>
            <person name="Peeters S.H."/>
            <person name="Heuer A."/>
            <person name="Rast P."/>
            <person name="Oberbeckmann S."/>
            <person name="Bunk B."/>
            <person name="Jeske O."/>
            <person name="Meyerdierks A."/>
            <person name="Storesund J.E."/>
            <person name="Kallscheuer N."/>
            <person name="Luecker S."/>
            <person name="Lage O.M."/>
            <person name="Pohl T."/>
            <person name="Merkel B.J."/>
            <person name="Hornburger P."/>
            <person name="Mueller R.-W."/>
            <person name="Bruemmer F."/>
            <person name="Labrenz M."/>
            <person name="Spormann A.M."/>
            <person name="Op Den Camp H."/>
            <person name="Overmann J."/>
            <person name="Amann R."/>
            <person name="Jetten M.S.M."/>
            <person name="Mascher T."/>
            <person name="Medema M.H."/>
            <person name="Devos D.P."/>
            <person name="Kaster A.-K."/>
            <person name="Ovreas L."/>
            <person name="Rohde M."/>
            <person name="Galperin M.Y."/>
            <person name="Jogler C."/>
        </authorList>
    </citation>
    <scope>NUCLEOTIDE SEQUENCE [LARGE SCALE GENOMIC DNA]</scope>
    <source>
        <strain evidence="13 14">CA13</strain>
    </source>
</reference>
<keyword evidence="7" id="KW-0408">Iron</keyword>
<dbReference type="PANTHER" id="PTHR35457">
    <property type="entry name" value="HEME A SYNTHASE"/>
    <property type="match status" value="1"/>
</dbReference>
<dbReference type="RefSeq" id="WP_146400104.1">
    <property type="nucleotide sequence ID" value="NZ_SJPJ01000001.1"/>
</dbReference>
<evidence type="ECO:0000256" key="9">
    <source>
        <dbReference type="ARBA" id="ARBA00023136"/>
    </source>
</evidence>
<feature type="transmembrane region" description="Helical" evidence="12">
    <location>
        <begin position="265"/>
        <end position="289"/>
    </location>
</feature>
<dbReference type="Pfam" id="PF02628">
    <property type="entry name" value="COX15-CtaA"/>
    <property type="match status" value="1"/>
</dbReference>
<name>A0A5C5Z9C6_9BACT</name>
<keyword evidence="10" id="KW-1015">Disulfide bond</keyword>